<evidence type="ECO:0000256" key="8">
    <source>
        <dbReference type="ARBA" id="ARBA00022840"/>
    </source>
</evidence>
<dbReference type="InterPro" id="IPR023214">
    <property type="entry name" value="HAD_sf"/>
</dbReference>
<evidence type="ECO:0000256" key="10">
    <source>
        <dbReference type="ARBA" id="ARBA00022967"/>
    </source>
</evidence>
<dbReference type="FunFam" id="3.40.50.1000:FF:000144">
    <property type="entry name" value="copper-transporting ATPase 1 isoform X2"/>
    <property type="match status" value="1"/>
</dbReference>
<keyword evidence="7" id="KW-0187">Copper transport</keyword>
<name>A0A2G2VC53_CAPBA</name>
<organism evidence="15 16">
    <name type="scientific">Capsicum baccatum</name>
    <name type="common">Peruvian pepper</name>
    <dbReference type="NCBI Taxonomy" id="33114"/>
    <lineage>
        <taxon>Eukaryota</taxon>
        <taxon>Viridiplantae</taxon>
        <taxon>Streptophyta</taxon>
        <taxon>Embryophyta</taxon>
        <taxon>Tracheophyta</taxon>
        <taxon>Spermatophyta</taxon>
        <taxon>Magnoliopsida</taxon>
        <taxon>eudicotyledons</taxon>
        <taxon>Gunneridae</taxon>
        <taxon>Pentapetalae</taxon>
        <taxon>asterids</taxon>
        <taxon>lamiids</taxon>
        <taxon>Solanales</taxon>
        <taxon>Solanaceae</taxon>
        <taxon>Solanoideae</taxon>
        <taxon>Capsiceae</taxon>
        <taxon>Capsicum</taxon>
    </lineage>
</organism>
<dbReference type="GO" id="GO:0140581">
    <property type="term" value="F:P-type monovalent copper transporter activity"/>
    <property type="evidence" value="ECO:0007669"/>
    <property type="project" value="UniProtKB-EC"/>
</dbReference>
<evidence type="ECO:0000256" key="11">
    <source>
        <dbReference type="ARBA" id="ARBA00022989"/>
    </source>
</evidence>
<evidence type="ECO:0000256" key="7">
    <source>
        <dbReference type="ARBA" id="ARBA00022796"/>
    </source>
</evidence>
<dbReference type="GO" id="GO:0012505">
    <property type="term" value="C:endomembrane system"/>
    <property type="evidence" value="ECO:0007669"/>
    <property type="project" value="UniProtKB-SubCell"/>
</dbReference>
<keyword evidence="6" id="KW-0547">Nucleotide-binding</keyword>
<comment type="caution">
    <text evidence="15">The sequence shown here is derived from an EMBL/GenBank/DDBJ whole genome shotgun (WGS) entry which is preliminary data.</text>
</comment>
<keyword evidence="14" id="KW-0472">Membrane</keyword>
<dbReference type="Proteomes" id="UP000224567">
    <property type="component" value="Unassembled WGS sequence"/>
</dbReference>
<dbReference type="SUPFAM" id="SSF81660">
    <property type="entry name" value="Metal cation-transporting ATPase, ATP-binding domain N"/>
    <property type="match status" value="1"/>
</dbReference>
<accession>A0A2G2VC53</accession>
<keyword evidence="13" id="KW-0406">Ion transport</keyword>
<reference evidence="15 16" key="1">
    <citation type="journal article" date="2017" name="Genome Biol.">
        <title>New reference genome sequences of hot pepper reveal the massive evolution of plant disease-resistance genes by retroduplication.</title>
        <authorList>
            <person name="Kim S."/>
            <person name="Park J."/>
            <person name="Yeom S.I."/>
            <person name="Kim Y.M."/>
            <person name="Seo E."/>
            <person name="Kim K.T."/>
            <person name="Kim M.S."/>
            <person name="Lee J.M."/>
            <person name="Cheong K."/>
            <person name="Shin H.S."/>
            <person name="Kim S.B."/>
            <person name="Han K."/>
            <person name="Lee J."/>
            <person name="Park M."/>
            <person name="Lee H.A."/>
            <person name="Lee H.Y."/>
            <person name="Lee Y."/>
            <person name="Oh S."/>
            <person name="Lee J.H."/>
            <person name="Choi E."/>
            <person name="Choi E."/>
            <person name="Lee S.E."/>
            <person name="Jeon J."/>
            <person name="Kim H."/>
            <person name="Choi G."/>
            <person name="Song H."/>
            <person name="Lee J."/>
            <person name="Lee S.C."/>
            <person name="Kwon J.K."/>
            <person name="Lee H.Y."/>
            <person name="Koo N."/>
            <person name="Hong Y."/>
            <person name="Kim R.W."/>
            <person name="Kang W.H."/>
            <person name="Huh J.H."/>
            <person name="Kang B.C."/>
            <person name="Yang T.J."/>
            <person name="Lee Y.H."/>
            <person name="Bennetzen J.L."/>
            <person name="Choi D."/>
        </authorList>
    </citation>
    <scope>NUCLEOTIDE SEQUENCE [LARGE SCALE GENOMIC DNA]</scope>
    <source>
        <strain evidence="16">cv. PBC81</strain>
    </source>
</reference>
<dbReference type="OrthoDB" id="3352408at2759"/>
<dbReference type="Gene3D" id="3.40.1110.10">
    <property type="entry name" value="Calcium-transporting ATPase, cytoplasmic domain N"/>
    <property type="match status" value="1"/>
</dbReference>
<proteinExistence type="predicted"/>
<dbReference type="Pfam" id="PF00702">
    <property type="entry name" value="Hydrolase"/>
    <property type="match status" value="1"/>
</dbReference>
<evidence type="ECO:0000313" key="16">
    <source>
        <dbReference type="Proteomes" id="UP000224567"/>
    </source>
</evidence>
<reference evidence="16" key="2">
    <citation type="journal article" date="2017" name="J. Anim. Genet.">
        <title>Multiple reference genome sequences of hot pepper reveal the massive evolution of plant disease resistance genes by retroduplication.</title>
        <authorList>
            <person name="Kim S."/>
            <person name="Park J."/>
            <person name="Yeom S.-I."/>
            <person name="Kim Y.-M."/>
            <person name="Seo E."/>
            <person name="Kim K.-T."/>
            <person name="Kim M.-S."/>
            <person name="Lee J.M."/>
            <person name="Cheong K."/>
            <person name="Shin H.-S."/>
            <person name="Kim S.-B."/>
            <person name="Han K."/>
            <person name="Lee J."/>
            <person name="Park M."/>
            <person name="Lee H.-A."/>
            <person name="Lee H.-Y."/>
            <person name="Lee Y."/>
            <person name="Oh S."/>
            <person name="Lee J.H."/>
            <person name="Choi E."/>
            <person name="Choi E."/>
            <person name="Lee S.E."/>
            <person name="Jeon J."/>
            <person name="Kim H."/>
            <person name="Choi G."/>
            <person name="Song H."/>
            <person name="Lee J."/>
            <person name="Lee S.-C."/>
            <person name="Kwon J.-K."/>
            <person name="Lee H.-Y."/>
            <person name="Koo N."/>
            <person name="Hong Y."/>
            <person name="Kim R.W."/>
            <person name="Kang W.-H."/>
            <person name="Huh J.H."/>
            <person name="Kang B.-C."/>
            <person name="Yang T.-J."/>
            <person name="Lee Y.-H."/>
            <person name="Bennetzen J.L."/>
            <person name="Choi D."/>
        </authorList>
    </citation>
    <scope>NUCLEOTIDE SEQUENCE [LARGE SCALE GENOMIC DNA]</scope>
    <source>
        <strain evidence="16">cv. PBC81</strain>
    </source>
</reference>
<keyword evidence="8" id="KW-0067">ATP-binding</keyword>
<evidence type="ECO:0000256" key="12">
    <source>
        <dbReference type="ARBA" id="ARBA00023008"/>
    </source>
</evidence>
<dbReference type="AlphaFoldDB" id="A0A2G2VC53"/>
<keyword evidence="5" id="KW-0479">Metal-binding</keyword>
<evidence type="ECO:0000256" key="6">
    <source>
        <dbReference type="ARBA" id="ARBA00022741"/>
    </source>
</evidence>
<evidence type="ECO:0000256" key="2">
    <source>
        <dbReference type="ARBA" id="ARBA00012517"/>
    </source>
</evidence>
<dbReference type="InterPro" id="IPR036412">
    <property type="entry name" value="HAD-like_sf"/>
</dbReference>
<protein>
    <recommendedName>
        <fullName evidence="2">P-type Cu(+) transporter</fullName>
        <ecNumber evidence="2">7.2.2.8</ecNumber>
    </recommendedName>
</protein>
<keyword evidence="11" id="KW-1133">Transmembrane helix</keyword>
<dbReference type="EMBL" id="MLFT02000034">
    <property type="protein sequence ID" value="PHT30509.1"/>
    <property type="molecule type" value="Genomic_DNA"/>
</dbReference>
<dbReference type="GO" id="GO:0005524">
    <property type="term" value="F:ATP binding"/>
    <property type="evidence" value="ECO:0007669"/>
    <property type="project" value="UniProtKB-KW"/>
</dbReference>
<dbReference type="STRING" id="33114.A0A2G2VC53"/>
<evidence type="ECO:0000256" key="14">
    <source>
        <dbReference type="ARBA" id="ARBA00023136"/>
    </source>
</evidence>
<evidence type="ECO:0000256" key="4">
    <source>
        <dbReference type="ARBA" id="ARBA00022692"/>
    </source>
</evidence>
<dbReference type="GO" id="GO:0005388">
    <property type="term" value="F:P-type calcium transporter activity"/>
    <property type="evidence" value="ECO:0007669"/>
    <property type="project" value="TreeGrafter"/>
</dbReference>
<dbReference type="InterPro" id="IPR023299">
    <property type="entry name" value="ATPase_P-typ_cyto_dom_N"/>
</dbReference>
<evidence type="ECO:0000256" key="1">
    <source>
        <dbReference type="ARBA" id="ARBA00004127"/>
    </source>
</evidence>
<dbReference type="SUPFAM" id="SSF56784">
    <property type="entry name" value="HAD-like"/>
    <property type="match status" value="1"/>
</dbReference>
<evidence type="ECO:0000256" key="9">
    <source>
        <dbReference type="ARBA" id="ARBA00022842"/>
    </source>
</evidence>
<gene>
    <name evidence="15" type="ORF">CQW23_29896</name>
</gene>
<evidence type="ECO:0000313" key="15">
    <source>
        <dbReference type="EMBL" id="PHT30509.1"/>
    </source>
</evidence>
<dbReference type="EC" id="7.2.2.8" evidence="2"/>
<dbReference type="GO" id="GO:0005886">
    <property type="term" value="C:plasma membrane"/>
    <property type="evidence" value="ECO:0007669"/>
    <property type="project" value="TreeGrafter"/>
</dbReference>
<keyword evidence="12" id="KW-0186">Copper</keyword>
<keyword evidence="9" id="KW-0460">Magnesium</keyword>
<evidence type="ECO:0000256" key="3">
    <source>
        <dbReference type="ARBA" id="ARBA00022448"/>
    </source>
</evidence>
<dbReference type="PANTHER" id="PTHR24093:SF450">
    <property type="entry name" value="CALCIUM-TRANSPORTING ATPASE"/>
    <property type="match status" value="1"/>
</dbReference>
<dbReference type="GO" id="GO:0046872">
    <property type="term" value="F:metal ion binding"/>
    <property type="evidence" value="ECO:0007669"/>
    <property type="project" value="UniProtKB-KW"/>
</dbReference>
<keyword evidence="16" id="KW-1185">Reference proteome</keyword>
<keyword evidence="3" id="KW-0813">Transport</keyword>
<dbReference type="Gene3D" id="3.40.50.1000">
    <property type="entry name" value="HAD superfamily/HAD-like"/>
    <property type="match status" value="2"/>
</dbReference>
<dbReference type="PANTHER" id="PTHR24093">
    <property type="entry name" value="CATION TRANSPORTING ATPASE"/>
    <property type="match status" value="1"/>
</dbReference>
<evidence type="ECO:0000256" key="5">
    <source>
        <dbReference type="ARBA" id="ARBA00022723"/>
    </source>
</evidence>
<sequence length="230" mass="25311">MVVNKIWICEKTEKEQRLLGISRGKKSILGTPTESEILEYGLLLGGDIDKKRRDCILLKVEPFNSEKKNMSVLIALPDGTTELFARVQLRYSLKCVTDPVCPGVKNAVKTCLAAGITVRMVTGDNIKTAKTIAKECGILTTDGLAIHGPEFLNKTPDEMRHIIPRVQLVLVNNLRGMFKEIVAVTGDGTDDAPALHEADIRFAIGIAGAEVCKLLLSYVNLLFSRITTYR</sequence>
<evidence type="ECO:0000256" key="13">
    <source>
        <dbReference type="ARBA" id="ARBA00023065"/>
    </source>
</evidence>
<keyword evidence="10" id="KW-1278">Translocase</keyword>
<keyword evidence="4" id="KW-0812">Transmembrane</keyword>
<dbReference type="PRINTS" id="PR00119">
    <property type="entry name" value="CATATPASE"/>
</dbReference>
<comment type="subcellular location">
    <subcellularLocation>
        <location evidence="1">Endomembrane system</location>
        <topology evidence="1">Multi-pass membrane protein</topology>
    </subcellularLocation>
</comment>